<accession>A0A4R2HXX3</accession>
<dbReference type="Pfam" id="PF22725">
    <property type="entry name" value="GFO_IDH_MocA_C3"/>
    <property type="match status" value="1"/>
</dbReference>
<evidence type="ECO:0000313" key="5">
    <source>
        <dbReference type="Proteomes" id="UP000294508"/>
    </source>
</evidence>
<evidence type="ECO:0000259" key="2">
    <source>
        <dbReference type="Pfam" id="PF01408"/>
    </source>
</evidence>
<dbReference type="OrthoDB" id="9815825at2"/>
<dbReference type="GO" id="GO:0000166">
    <property type="term" value="F:nucleotide binding"/>
    <property type="evidence" value="ECO:0007669"/>
    <property type="project" value="InterPro"/>
</dbReference>
<dbReference type="PANTHER" id="PTHR43818">
    <property type="entry name" value="BCDNA.GH03377"/>
    <property type="match status" value="1"/>
</dbReference>
<feature type="domain" description="GFO/IDH/MocA-like oxidoreductase" evidence="3">
    <location>
        <begin position="134"/>
        <end position="251"/>
    </location>
</feature>
<reference evidence="4 5" key="1">
    <citation type="journal article" date="2015" name="Stand. Genomic Sci.">
        <title>Genomic Encyclopedia of Bacterial and Archaeal Type Strains, Phase III: the genomes of soil and plant-associated and newly described type strains.</title>
        <authorList>
            <person name="Whitman W.B."/>
            <person name="Woyke T."/>
            <person name="Klenk H.P."/>
            <person name="Zhou Y."/>
            <person name="Lilburn T.G."/>
            <person name="Beck B.J."/>
            <person name="De Vos P."/>
            <person name="Vandamme P."/>
            <person name="Eisen J.A."/>
            <person name="Garrity G."/>
            <person name="Hugenholtz P."/>
            <person name="Kyrpides N.C."/>
        </authorList>
    </citation>
    <scope>NUCLEOTIDE SEQUENCE [LARGE SCALE GENOMIC DNA]</scope>
    <source>
        <strain evidence="4 5">VKM Ac-2572</strain>
    </source>
</reference>
<feature type="domain" description="Gfo/Idh/MocA-like oxidoreductase N-terminal" evidence="2">
    <location>
        <begin position="6"/>
        <end position="125"/>
    </location>
</feature>
<dbReference type="Pfam" id="PF01408">
    <property type="entry name" value="GFO_IDH_MocA"/>
    <property type="match status" value="1"/>
</dbReference>
<keyword evidence="5" id="KW-1185">Reference proteome</keyword>
<name>A0A4R2HXX3_9ACTN</name>
<dbReference type="Gene3D" id="3.40.50.720">
    <property type="entry name" value="NAD(P)-binding Rossmann-like Domain"/>
    <property type="match status" value="1"/>
</dbReference>
<dbReference type="Proteomes" id="UP000294508">
    <property type="component" value="Unassembled WGS sequence"/>
</dbReference>
<dbReference type="InterPro" id="IPR000683">
    <property type="entry name" value="Gfo/Idh/MocA-like_OxRdtase_N"/>
</dbReference>
<comment type="caution">
    <text evidence="4">The sequence shown here is derived from an EMBL/GenBank/DDBJ whole genome shotgun (WGS) entry which is preliminary data.</text>
</comment>
<evidence type="ECO:0000313" key="4">
    <source>
        <dbReference type="EMBL" id="TCO35949.1"/>
    </source>
</evidence>
<dbReference type="PANTHER" id="PTHR43818:SF11">
    <property type="entry name" value="BCDNA.GH03377"/>
    <property type="match status" value="1"/>
</dbReference>
<dbReference type="SUPFAM" id="SSF51735">
    <property type="entry name" value="NAD(P)-binding Rossmann-fold domains"/>
    <property type="match status" value="1"/>
</dbReference>
<dbReference type="InterPro" id="IPR055170">
    <property type="entry name" value="GFO_IDH_MocA-like_dom"/>
</dbReference>
<dbReference type="SUPFAM" id="SSF55347">
    <property type="entry name" value="Glyceraldehyde-3-phosphate dehydrogenase-like, C-terminal domain"/>
    <property type="match status" value="1"/>
</dbReference>
<evidence type="ECO:0000259" key="3">
    <source>
        <dbReference type="Pfam" id="PF22725"/>
    </source>
</evidence>
<gene>
    <name evidence="4" type="ORF">EV652_101837</name>
</gene>
<dbReference type="GO" id="GO:0016491">
    <property type="term" value="F:oxidoreductase activity"/>
    <property type="evidence" value="ECO:0007669"/>
    <property type="project" value="UniProtKB-KW"/>
</dbReference>
<sequence length="317" mass="33653">MTSTPIRLGIVGLGAMGQGLFTAALPHPDFVVSRAADLDPAMIARLAAEHLGIVFSTEPKDVIGADGVDAVYIATPPGTHAALVVPALQAGQAVFCEKPLSVSAADAEAMLSAAKASGRAAAVNFSLSDRQSTRYVEAAIADGRVGEVLAVEIRLAFPVWPREFQAAATWVGERAQGGFVREVFSHFAYLTDRLVGPLELVHGVLDHRGPGSETAAYGLMRAGDIPVQLTGVVGAQPTTYEWVLRGSRQSYRLSNWRDLFVAEGNGWQPVDLTGEPGSETTRLSLFARAIRGEQTPDLADFASAYRVQQVVEAFHSA</sequence>
<keyword evidence="1" id="KW-0560">Oxidoreductase</keyword>
<proteinExistence type="predicted"/>
<dbReference type="AlphaFoldDB" id="A0A4R2HXX3"/>
<dbReference type="Gene3D" id="3.30.360.10">
    <property type="entry name" value="Dihydrodipicolinate Reductase, domain 2"/>
    <property type="match status" value="1"/>
</dbReference>
<dbReference type="InterPro" id="IPR036291">
    <property type="entry name" value="NAD(P)-bd_dom_sf"/>
</dbReference>
<dbReference type="EMBL" id="SLWN01000001">
    <property type="protein sequence ID" value="TCO35949.1"/>
    <property type="molecule type" value="Genomic_DNA"/>
</dbReference>
<protein>
    <submittedName>
        <fullName evidence="4">Putative dehydrogenase</fullName>
    </submittedName>
</protein>
<organism evidence="4 5">
    <name type="scientific">Kribbella steppae</name>
    <dbReference type="NCBI Taxonomy" id="2512223"/>
    <lineage>
        <taxon>Bacteria</taxon>
        <taxon>Bacillati</taxon>
        <taxon>Actinomycetota</taxon>
        <taxon>Actinomycetes</taxon>
        <taxon>Propionibacteriales</taxon>
        <taxon>Kribbellaceae</taxon>
        <taxon>Kribbella</taxon>
    </lineage>
</organism>
<evidence type="ECO:0000256" key="1">
    <source>
        <dbReference type="ARBA" id="ARBA00023002"/>
    </source>
</evidence>
<dbReference type="RefSeq" id="WP_132207562.1">
    <property type="nucleotide sequence ID" value="NZ_SLWN01000001.1"/>
</dbReference>
<dbReference type="InterPro" id="IPR050463">
    <property type="entry name" value="Gfo/Idh/MocA_oxidrdct_glycsds"/>
</dbReference>